<organism evidence="10">
    <name type="scientific">Scapholeberis mucronata</name>
    <dbReference type="NCBI Taxonomy" id="202097"/>
    <lineage>
        <taxon>Eukaryota</taxon>
        <taxon>Metazoa</taxon>
        <taxon>Ecdysozoa</taxon>
        <taxon>Arthropoda</taxon>
        <taxon>Crustacea</taxon>
        <taxon>Branchiopoda</taxon>
        <taxon>Diplostraca</taxon>
        <taxon>Cladocera</taxon>
        <taxon>Anomopoda</taxon>
        <taxon>Daphniidae</taxon>
        <taxon>Scapholeberis</taxon>
    </lineage>
</organism>
<dbReference type="InterPro" id="IPR000589">
    <property type="entry name" value="Ribosomal_uS15"/>
</dbReference>
<evidence type="ECO:0000256" key="3">
    <source>
        <dbReference type="ARBA" id="ARBA00022946"/>
    </source>
</evidence>
<dbReference type="EMBL" id="LR024114">
    <property type="protein sequence ID" value="SVE93733.1"/>
    <property type="molecule type" value="mRNA"/>
</dbReference>
<proteinExistence type="evidence at transcript level"/>
<dbReference type="GO" id="GO:0032543">
    <property type="term" value="P:mitochondrial translation"/>
    <property type="evidence" value="ECO:0007669"/>
    <property type="project" value="TreeGrafter"/>
</dbReference>
<evidence type="ECO:0000313" key="10">
    <source>
        <dbReference type="EMBL" id="SVE93733.1"/>
    </source>
</evidence>
<keyword evidence="3" id="KW-0809">Transit peptide</keyword>
<evidence type="ECO:0000256" key="4">
    <source>
        <dbReference type="ARBA" id="ARBA00022980"/>
    </source>
</evidence>
<keyword evidence="6 9" id="KW-0687">Ribonucleoprotein</keyword>
<evidence type="ECO:0000256" key="6">
    <source>
        <dbReference type="ARBA" id="ARBA00023274"/>
    </source>
</evidence>
<evidence type="ECO:0000256" key="7">
    <source>
        <dbReference type="ARBA" id="ARBA00035249"/>
    </source>
</evidence>
<dbReference type="AlphaFoldDB" id="A0A4Y7NLN7"/>
<accession>A0A4Y7NLN7</accession>
<evidence type="ECO:0000256" key="9">
    <source>
        <dbReference type="RuleBase" id="RU003919"/>
    </source>
</evidence>
<comment type="subcellular location">
    <subcellularLocation>
        <location evidence="1">Mitochondrion</location>
    </subcellularLocation>
</comment>
<dbReference type="PANTHER" id="PTHR46685:SF1">
    <property type="entry name" value="SMALL RIBOSOMAL SUBUNIT PROTEIN US15M"/>
    <property type="match status" value="1"/>
</dbReference>
<reference evidence="10" key="1">
    <citation type="submission" date="2018-08" db="EMBL/GenBank/DDBJ databases">
        <authorList>
            <person name="Cornetti L."/>
        </authorList>
    </citation>
    <scope>NUCLEOTIDE SEQUENCE</scope>
    <source>
        <strain evidence="10">BE-ASS</strain>
    </source>
</reference>
<dbReference type="Gene3D" id="1.10.287.10">
    <property type="entry name" value="S15/NS1, RNA-binding"/>
    <property type="match status" value="1"/>
</dbReference>
<evidence type="ECO:0000256" key="2">
    <source>
        <dbReference type="ARBA" id="ARBA00008434"/>
    </source>
</evidence>
<dbReference type="GO" id="GO:0003735">
    <property type="term" value="F:structural constituent of ribosome"/>
    <property type="evidence" value="ECO:0007669"/>
    <property type="project" value="InterPro"/>
</dbReference>
<protein>
    <recommendedName>
        <fullName evidence="7">Small ribosomal subunit protein uS15m</fullName>
    </recommendedName>
    <alternativeName>
        <fullName evidence="8">28S ribosomal protein S15, mitochondrial</fullName>
    </alternativeName>
</protein>
<dbReference type="GO" id="GO:0005763">
    <property type="term" value="C:mitochondrial small ribosomal subunit"/>
    <property type="evidence" value="ECO:0007669"/>
    <property type="project" value="TreeGrafter"/>
</dbReference>
<evidence type="ECO:0000256" key="1">
    <source>
        <dbReference type="ARBA" id="ARBA00004173"/>
    </source>
</evidence>
<name>A0A4Y7NLN7_9CRUS</name>
<evidence type="ECO:0000256" key="5">
    <source>
        <dbReference type="ARBA" id="ARBA00023128"/>
    </source>
</evidence>
<dbReference type="GO" id="GO:0003723">
    <property type="term" value="F:RNA binding"/>
    <property type="evidence" value="ECO:0007669"/>
    <property type="project" value="TreeGrafter"/>
</dbReference>
<comment type="similarity">
    <text evidence="2 9">Belongs to the universal ribosomal protein uS15 family.</text>
</comment>
<sequence>MIRTFRPSVQIEWVPPPKVSCLDPSKSGDRGGLPRVDLNRLQYQFTRHNPEVLFTDREDVPEEIKKLATLKYAPTKRQVQVIKHDTLATVQRHVHDCSSLESKIACLTIKLRNLQRHAVDCKKDTRSRIVCKETIEKRNSLLKTLRRTDYKRFEWLLEKLDLVYHPHPNPIVPVTRKGALRKLADVYCEKIRNERLEAYKQELEKEKIKFKEEKEKTLQWIEQEEKELGLRK</sequence>
<dbReference type="InterPro" id="IPR052137">
    <property type="entry name" value="uS15_ribosomal"/>
</dbReference>
<keyword evidence="4 9" id="KW-0689">Ribosomal protein</keyword>
<dbReference type="InterPro" id="IPR009068">
    <property type="entry name" value="uS15_NS1_RNA-bd_sf"/>
</dbReference>
<evidence type="ECO:0000256" key="8">
    <source>
        <dbReference type="ARBA" id="ARBA00035528"/>
    </source>
</evidence>
<dbReference type="SMART" id="SM01387">
    <property type="entry name" value="Ribosomal_S15"/>
    <property type="match status" value="1"/>
</dbReference>
<dbReference type="Pfam" id="PF00312">
    <property type="entry name" value="Ribosomal_S15"/>
    <property type="match status" value="1"/>
</dbReference>
<dbReference type="PANTHER" id="PTHR46685">
    <property type="entry name" value="28S RIBOSOMAL PROTEIN S15, MITOCHONDRIAL"/>
    <property type="match status" value="1"/>
</dbReference>
<gene>
    <name evidence="10" type="primary">EOG090X09BQ</name>
</gene>
<keyword evidence="5" id="KW-0496">Mitochondrion</keyword>
<dbReference type="SUPFAM" id="SSF47060">
    <property type="entry name" value="S15/NS1 RNA-binding domain"/>
    <property type="match status" value="1"/>
</dbReference>